<accession>A0A2L1U919</accession>
<reference evidence="2" key="1">
    <citation type="submission" date="2017-02" db="EMBL/GenBank/DDBJ databases">
        <title>Delineation of Paenibacillus larvae strains originating from foulbrood outbreaks.</title>
        <authorList>
            <person name="Beims H."/>
            <person name="Bunk B."/>
            <person name="Sproeer C."/>
            <person name="Mohr K.I."/>
            <person name="Pradella S."/>
            <person name="Guenther G."/>
            <person name="Rohde M."/>
            <person name="von der Ohe W."/>
            <person name="Steinert M."/>
        </authorList>
    </citation>
    <scope>NUCLEOTIDE SEQUENCE [LARGE SCALE GENOMIC DNA]</scope>
    <source>
        <strain evidence="2">Eric_III</strain>
    </source>
</reference>
<evidence type="ECO:0000313" key="2">
    <source>
        <dbReference type="Proteomes" id="UP000239833"/>
    </source>
</evidence>
<name>A0A2L1U919_9BACL</name>
<protein>
    <submittedName>
        <fullName evidence="1">Uncharacterized protein</fullName>
    </submittedName>
</protein>
<organism evidence="1 2">
    <name type="scientific">Paenibacillus larvae subsp. larvae</name>
    <dbReference type="NCBI Taxonomy" id="147375"/>
    <lineage>
        <taxon>Bacteria</taxon>
        <taxon>Bacillati</taxon>
        <taxon>Bacillota</taxon>
        <taxon>Bacilli</taxon>
        <taxon>Bacillales</taxon>
        <taxon>Paenibacillaceae</taxon>
        <taxon>Paenibacillus</taxon>
    </lineage>
</organism>
<dbReference type="EMBL" id="CP019655">
    <property type="protein sequence ID" value="AVF24661.1"/>
    <property type="molecule type" value="Genomic_DNA"/>
</dbReference>
<dbReference type="Proteomes" id="UP000239833">
    <property type="component" value="Chromosome"/>
</dbReference>
<dbReference type="AlphaFoldDB" id="A0A2L1U919"/>
<sequence length="60" mass="7228">MEVQTKNGEQFMIKRKKHTNLEICTMKLSISMECYLKFQTKIIVYKQNNGENQKFKLRNV</sequence>
<proteinExistence type="predicted"/>
<gene>
    <name evidence="1" type="ORF">ERICIII_00425</name>
</gene>
<evidence type="ECO:0000313" key="1">
    <source>
        <dbReference type="EMBL" id="AVF24661.1"/>
    </source>
</evidence>